<keyword evidence="17" id="KW-1185">Reference proteome</keyword>
<feature type="domain" description="TonB-dependent receptor-like beta-barrel" evidence="14">
    <location>
        <begin position="278"/>
        <end position="716"/>
    </location>
</feature>
<sequence>MRLKTLGLTSTTAIGLALAILPGQLAAQDTGETLVLDDIVITAEEQVKQALGASTISAEDLEKQPVINDISEIVRRMPGVNLTGNAASGQYGNNRQIDIRGMGPENTLILIDGKPVMSRNAAKMGRAGERDTRGDSNWVAPELIERIEVLRGPSAARYGSGASGGVVNIITKRPDTFTGSVGLSYNSPESSLEGDNVRTNFMLAGPAGERLTFRLTGNYNKQDGDSPELNDAAAGSETAPAGREGVTNKDIGSLLTWQAAEGHEVDFEFNFSRQGNVYVGERGTGGSGEPGSPEDELAQSGATTSRIYRRTLGATHRGDYHFGQSFSYLQWENTRNASICRGAAGANEGTPSFCVDTDGDGVADDFRFDTVTLDNITGKTEWVLPMTLGGRNQTLTLGAEVRHERMSDPTTLVLESPEGGATDAPSKTEQTNIGLYAESNIQWNDRLTLTPALRLDWADTFGFNASPSLNATYRFSDEWSMKVGLARAFKAPNLFQLNPNYRYMSAGGGCQQFDDDAETRPQPIPEWPDSCYIYGNPDLKPETSINAEIGLAYEGFNDINGSFTFFHNDYKNRIAAGDTLIGYDPVTNYRVYIWDNTPKAVVQGLEGNFSMPLGERFAFNANATYMIKSENKENGQPLSLVPKHTINASLDWFATEDLTFTLAATNYGRIKPRTANTSTGIPYDILVERPGYTLFNLSSRWNINDNAVLSAGVTNLFGKEIHRTQRTWDSVTDRSVSDANTFNEPGRAFYISLTSSF</sequence>
<keyword evidence="13" id="KW-0732">Signal</keyword>
<dbReference type="GO" id="GO:0042931">
    <property type="term" value="F:enterobactin transmembrane transporter activity"/>
    <property type="evidence" value="ECO:0007669"/>
    <property type="project" value="TreeGrafter"/>
</dbReference>
<dbReference type="InterPro" id="IPR010105">
    <property type="entry name" value="TonB_sidphr_rcpt"/>
</dbReference>
<evidence type="ECO:0000256" key="9">
    <source>
        <dbReference type="ARBA" id="ARBA00023237"/>
    </source>
</evidence>
<dbReference type="GO" id="GO:0044718">
    <property type="term" value="P:siderophore transmembrane transport"/>
    <property type="evidence" value="ECO:0007669"/>
    <property type="project" value="TreeGrafter"/>
</dbReference>
<evidence type="ECO:0000256" key="5">
    <source>
        <dbReference type="ARBA" id="ARBA00022692"/>
    </source>
</evidence>
<keyword evidence="5 10" id="KW-0812">Transmembrane</keyword>
<evidence type="ECO:0000259" key="15">
    <source>
        <dbReference type="Pfam" id="PF07715"/>
    </source>
</evidence>
<dbReference type="Pfam" id="PF00593">
    <property type="entry name" value="TonB_dep_Rec_b-barrel"/>
    <property type="match status" value="1"/>
</dbReference>
<evidence type="ECO:0000256" key="8">
    <source>
        <dbReference type="ARBA" id="ARBA00023170"/>
    </source>
</evidence>
<keyword evidence="7 10" id="KW-0472">Membrane</keyword>
<dbReference type="InterPro" id="IPR037066">
    <property type="entry name" value="Plug_dom_sf"/>
</dbReference>
<proteinExistence type="inferred from homology"/>
<dbReference type="CDD" id="cd01347">
    <property type="entry name" value="ligand_gated_channel"/>
    <property type="match status" value="1"/>
</dbReference>
<evidence type="ECO:0000256" key="1">
    <source>
        <dbReference type="ARBA" id="ARBA00004571"/>
    </source>
</evidence>
<dbReference type="Gene3D" id="2.170.130.10">
    <property type="entry name" value="TonB-dependent receptor, plug domain"/>
    <property type="match status" value="1"/>
</dbReference>
<dbReference type="NCBIfam" id="NF010051">
    <property type="entry name" value="PRK13528.1"/>
    <property type="match status" value="1"/>
</dbReference>
<dbReference type="GO" id="GO:0015344">
    <property type="term" value="F:siderophore uptake transmembrane transporter activity"/>
    <property type="evidence" value="ECO:0007669"/>
    <property type="project" value="TreeGrafter"/>
</dbReference>
<dbReference type="InterPro" id="IPR058134">
    <property type="entry name" value="PirA/FepA/PfeA"/>
</dbReference>
<evidence type="ECO:0000256" key="4">
    <source>
        <dbReference type="ARBA" id="ARBA00022452"/>
    </source>
</evidence>
<feature type="chain" id="PRO_5019125494" evidence="13">
    <location>
        <begin position="28"/>
        <end position="757"/>
    </location>
</feature>
<dbReference type="GO" id="GO:0009279">
    <property type="term" value="C:cell outer membrane"/>
    <property type="evidence" value="ECO:0007669"/>
    <property type="project" value="UniProtKB-SubCell"/>
</dbReference>
<dbReference type="InterPro" id="IPR036942">
    <property type="entry name" value="Beta-barrel_TonB_sf"/>
</dbReference>
<evidence type="ECO:0000256" key="6">
    <source>
        <dbReference type="ARBA" id="ARBA00023077"/>
    </source>
</evidence>
<evidence type="ECO:0000313" key="16">
    <source>
        <dbReference type="EMBL" id="RJL20429.1"/>
    </source>
</evidence>
<feature type="region of interest" description="Disordered" evidence="12">
    <location>
        <begin position="217"/>
        <end position="247"/>
    </location>
</feature>
<dbReference type="InterPro" id="IPR000531">
    <property type="entry name" value="Beta-barrel_TonB"/>
</dbReference>
<keyword evidence="8 16" id="KW-0675">Receptor</keyword>
<reference evidence="17" key="1">
    <citation type="submission" date="2018-09" db="EMBL/GenBank/DDBJ databases">
        <title>Paracoccus onubensis nov. sp. a moderate halophilic bacterium isolated from Gruta de las Maravillas (Aracena, Spain).</title>
        <authorList>
            <person name="Jurado V."/>
            <person name="Gutierrez-Patricio S."/>
            <person name="Gonzalez-Pimentel J.L."/>
            <person name="Miller A.Z."/>
            <person name="Laiz L."/>
            <person name="Saiz-Jimenez C."/>
        </authorList>
    </citation>
    <scope>NUCLEOTIDE SEQUENCE [LARGE SCALE GENOMIC DNA]</scope>
    <source>
        <strain evidence="17">DSM 26381</strain>
    </source>
</reference>
<dbReference type="InterPro" id="IPR012910">
    <property type="entry name" value="Plug_dom"/>
</dbReference>
<name>A0A419AAY3_9RHOB</name>
<dbReference type="NCBIfam" id="TIGR01783">
    <property type="entry name" value="TonB-siderophor"/>
    <property type="match status" value="1"/>
</dbReference>
<evidence type="ECO:0000256" key="2">
    <source>
        <dbReference type="ARBA" id="ARBA00009810"/>
    </source>
</evidence>
<feature type="domain" description="TonB-dependent receptor plug" evidence="15">
    <location>
        <begin position="53"/>
        <end position="166"/>
    </location>
</feature>
<dbReference type="PANTHER" id="PTHR30069:SF51">
    <property type="entry name" value="FERRIENTEROBACTIN RECEPTOR"/>
    <property type="match status" value="1"/>
</dbReference>
<dbReference type="RefSeq" id="WP_119896739.1">
    <property type="nucleotide sequence ID" value="NZ_QNRC01000004.1"/>
</dbReference>
<dbReference type="GO" id="GO:0038023">
    <property type="term" value="F:signaling receptor activity"/>
    <property type="evidence" value="ECO:0007669"/>
    <property type="project" value="InterPro"/>
</dbReference>
<dbReference type="EMBL" id="QZEW01000010">
    <property type="protein sequence ID" value="RJL20429.1"/>
    <property type="molecule type" value="Genomic_DNA"/>
</dbReference>
<dbReference type="AlphaFoldDB" id="A0A419AAY3"/>
<keyword evidence="3 10" id="KW-0813">Transport</keyword>
<gene>
    <name evidence="16" type="ORF">D3P05_03195</name>
</gene>
<comment type="subcellular location">
    <subcellularLocation>
        <location evidence="1 10">Cell outer membrane</location>
        <topology evidence="1 10">Multi-pass membrane protein</topology>
    </subcellularLocation>
</comment>
<organism evidence="16 17">
    <name type="scientific">Paracoccus siganidrum</name>
    <dbReference type="NCBI Taxonomy" id="1276757"/>
    <lineage>
        <taxon>Bacteria</taxon>
        <taxon>Pseudomonadati</taxon>
        <taxon>Pseudomonadota</taxon>
        <taxon>Alphaproteobacteria</taxon>
        <taxon>Rhodobacterales</taxon>
        <taxon>Paracoccaceae</taxon>
        <taxon>Paracoccus</taxon>
    </lineage>
</organism>
<dbReference type="Proteomes" id="UP000283587">
    <property type="component" value="Unassembled WGS sequence"/>
</dbReference>
<evidence type="ECO:0000256" key="13">
    <source>
        <dbReference type="SAM" id="SignalP"/>
    </source>
</evidence>
<dbReference type="Gene3D" id="2.40.170.20">
    <property type="entry name" value="TonB-dependent receptor, beta-barrel domain"/>
    <property type="match status" value="1"/>
</dbReference>
<feature type="signal peptide" evidence="13">
    <location>
        <begin position="1"/>
        <end position="27"/>
    </location>
</feature>
<evidence type="ECO:0000256" key="7">
    <source>
        <dbReference type="ARBA" id="ARBA00023136"/>
    </source>
</evidence>
<evidence type="ECO:0000313" key="17">
    <source>
        <dbReference type="Proteomes" id="UP000283587"/>
    </source>
</evidence>
<evidence type="ECO:0000256" key="12">
    <source>
        <dbReference type="SAM" id="MobiDB-lite"/>
    </source>
</evidence>
<feature type="region of interest" description="Disordered" evidence="12">
    <location>
        <begin position="280"/>
        <end position="302"/>
    </location>
</feature>
<dbReference type="OrthoDB" id="9796221at2"/>
<accession>A0A419AAY3</accession>
<evidence type="ECO:0000256" key="11">
    <source>
        <dbReference type="RuleBase" id="RU003357"/>
    </source>
</evidence>
<dbReference type="PANTHER" id="PTHR30069">
    <property type="entry name" value="TONB-DEPENDENT OUTER MEMBRANE RECEPTOR"/>
    <property type="match status" value="1"/>
</dbReference>
<evidence type="ECO:0000259" key="14">
    <source>
        <dbReference type="Pfam" id="PF00593"/>
    </source>
</evidence>
<dbReference type="NCBIfam" id="NF010048">
    <property type="entry name" value="PRK13524.1"/>
    <property type="match status" value="1"/>
</dbReference>
<dbReference type="Pfam" id="PF07715">
    <property type="entry name" value="Plug"/>
    <property type="match status" value="1"/>
</dbReference>
<dbReference type="PROSITE" id="PS52016">
    <property type="entry name" value="TONB_DEPENDENT_REC_3"/>
    <property type="match status" value="1"/>
</dbReference>
<evidence type="ECO:0000256" key="3">
    <source>
        <dbReference type="ARBA" id="ARBA00022448"/>
    </source>
</evidence>
<keyword evidence="4 10" id="KW-1134">Transmembrane beta strand</keyword>
<dbReference type="InterPro" id="IPR039426">
    <property type="entry name" value="TonB-dep_rcpt-like"/>
</dbReference>
<protein>
    <submittedName>
        <fullName evidence="16">TonB-dependent siderophore receptor</fullName>
    </submittedName>
</protein>
<comment type="caution">
    <text evidence="16">The sequence shown here is derived from an EMBL/GenBank/DDBJ whole genome shotgun (WGS) entry which is preliminary data.</text>
</comment>
<comment type="similarity">
    <text evidence="2 10 11">Belongs to the TonB-dependent receptor family.</text>
</comment>
<keyword evidence="6 11" id="KW-0798">TonB box</keyword>
<evidence type="ECO:0000256" key="10">
    <source>
        <dbReference type="PROSITE-ProRule" id="PRU01360"/>
    </source>
</evidence>
<dbReference type="GO" id="GO:0042912">
    <property type="term" value="F:colicin transmembrane transporter activity"/>
    <property type="evidence" value="ECO:0007669"/>
    <property type="project" value="TreeGrafter"/>
</dbReference>
<keyword evidence="9 10" id="KW-0998">Cell outer membrane</keyword>
<dbReference type="SUPFAM" id="SSF56935">
    <property type="entry name" value="Porins"/>
    <property type="match status" value="1"/>
</dbReference>